<protein>
    <submittedName>
        <fullName evidence="1">Uncharacterized protein</fullName>
    </submittedName>
</protein>
<evidence type="ECO:0000313" key="2">
    <source>
        <dbReference type="Proteomes" id="UP000324222"/>
    </source>
</evidence>
<accession>A0A5B7DYA5</accession>
<proteinExistence type="predicted"/>
<name>A0A5B7DYA5_PORTR</name>
<dbReference type="EMBL" id="VSRR010001533">
    <property type="protein sequence ID" value="MPC25953.1"/>
    <property type="molecule type" value="Genomic_DNA"/>
</dbReference>
<dbReference type="Proteomes" id="UP000324222">
    <property type="component" value="Unassembled WGS sequence"/>
</dbReference>
<keyword evidence="2" id="KW-1185">Reference proteome</keyword>
<organism evidence="1 2">
    <name type="scientific">Portunus trituberculatus</name>
    <name type="common">Swimming crab</name>
    <name type="synonym">Neptunus trituberculatus</name>
    <dbReference type="NCBI Taxonomy" id="210409"/>
    <lineage>
        <taxon>Eukaryota</taxon>
        <taxon>Metazoa</taxon>
        <taxon>Ecdysozoa</taxon>
        <taxon>Arthropoda</taxon>
        <taxon>Crustacea</taxon>
        <taxon>Multicrustacea</taxon>
        <taxon>Malacostraca</taxon>
        <taxon>Eumalacostraca</taxon>
        <taxon>Eucarida</taxon>
        <taxon>Decapoda</taxon>
        <taxon>Pleocyemata</taxon>
        <taxon>Brachyura</taxon>
        <taxon>Eubrachyura</taxon>
        <taxon>Portunoidea</taxon>
        <taxon>Portunidae</taxon>
        <taxon>Portuninae</taxon>
        <taxon>Portunus</taxon>
    </lineage>
</organism>
<dbReference type="AlphaFoldDB" id="A0A5B7DYA5"/>
<comment type="caution">
    <text evidence="1">The sequence shown here is derived from an EMBL/GenBank/DDBJ whole genome shotgun (WGS) entry which is preliminary data.</text>
</comment>
<reference evidence="1 2" key="1">
    <citation type="submission" date="2019-05" db="EMBL/GenBank/DDBJ databases">
        <title>Another draft genome of Portunus trituberculatus and its Hox gene families provides insights of decapod evolution.</title>
        <authorList>
            <person name="Jeong J.-H."/>
            <person name="Song I."/>
            <person name="Kim S."/>
            <person name="Choi T."/>
            <person name="Kim D."/>
            <person name="Ryu S."/>
            <person name="Kim W."/>
        </authorList>
    </citation>
    <scope>NUCLEOTIDE SEQUENCE [LARGE SCALE GENOMIC DNA]</scope>
    <source>
        <tissue evidence="1">Muscle</tissue>
    </source>
</reference>
<evidence type="ECO:0000313" key="1">
    <source>
        <dbReference type="EMBL" id="MPC25953.1"/>
    </source>
</evidence>
<sequence length="129" mass="13044">MLQEIIRTSSSPSASLNQAPTATLRLPDLISLPVPPGVVPRIKVEVRRLDSRADLRWSGLVTLSGRAAAPRPPPAPTLCPPPCPLTAAGDSPGPASSQLTAGGLGATLAVAVTIFTTPLCRPPAAVASG</sequence>
<gene>
    <name evidence="1" type="ORF">E2C01_019077</name>
</gene>